<evidence type="ECO:0000256" key="1">
    <source>
        <dbReference type="ARBA" id="ARBA00012513"/>
    </source>
</evidence>
<evidence type="ECO:0000313" key="13">
    <source>
        <dbReference type="Proteomes" id="UP001515480"/>
    </source>
</evidence>
<keyword evidence="5" id="KW-0418">Kinase</keyword>
<keyword evidence="13" id="KW-1185">Reference proteome</keyword>
<dbReference type="GO" id="GO:0005524">
    <property type="term" value="F:ATP binding"/>
    <property type="evidence" value="ECO:0007669"/>
    <property type="project" value="UniProtKB-KW"/>
</dbReference>
<comment type="catalytic activity">
    <reaction evidence="8">
        <text>L-seryl-[protein] + ATP = O-phospho-L-seryl-[protein] + ADP + H(+)</text>
        <dbReference type="Rhea" id="RHEA:17989"/>
        <dbReference type="Rhea" id="RHEA-COMP:9863"/>
        <dbReference type="Rhea" id="RHEA-COMP:11604"/>
        <dbReference type="ChEBI" id="CHEBI:15378"/>
        <dbReference type="ChEBI" id="CHEBI:29999"/>
        <dbReference type="ChEBI" id="CHEBI:30616"/>
        <dbReference type="ChEBI" id="CHEBI:83421"/>
        <dbReference type="ChEBI" id="CHEBI:456216"/>
        <dbReference type="EC" id="2.7.11.1"/>
    </reaction>
</comment>
<feature type="compositionally biased region" description="Polar residues" evidence="10">
    <location>
        <begin position="375"/>
        <end position="386"/>
    </location>
</feature>
<dbReference type="EMBL" id="JBGBPQ010000013">
    <property type="protein sequence ID" value="KAL1512171.1"/>
    <property type="molecule type" value="Genomic_DNA"/>
</dbReference>
<feature type="compositionally biased region" description="Low complexity" evidence="10">
    <location>
        <begin position="354"/>
        <end position="365"/>
    </location>
</feature>
<dbReference type="PANTHER" id="PTHR44899">
    <property type="entry name" value="CAMK FAMILY PROTEIN KINASE"/>
    <property type="match status" value="1"/>
</dbReference>
<dbReference type="CDD" id="cd08215">
    <property type="entry name" value="STKc_Nek"/>
    <property type="match status" value="1"/>
</dbReference>
<name>A0AB34J601_PRYPA</name>
<dbReference type="InterPro" id="IPR000719">
    <property type="entry name" value="Prot_kinase_dom"/>
</dbReference>
<keyword evidence="2" id="KW-0723">Serine/threonine-protein kinase</keyword>
<dbReference type="SMART" id="SM00220">
    <property type="entry name" value="S_TKc"/>
    <property type="match status" value="1"/>
</dbReference>
<evidence type="ECO:0000256" key="4">
    <source>
        <dbReference type="ARBA" id="ARBA00022741"/>
    </source>
</evidence>
<dbReference type="PROSITE" id="PS50011">
    <property type="entry name" value="PROTEIN_KINASE_DOM"/>
    <property type="match status" value="1"/>
</dbReference>
<evidence type="ECO:0000256" key="6">
    <source>
        <dbReference type="ARBA" id="ARBA00022840"/>
    </source>
</evidence>
<dbReference type="SUPFAM" id="SSF56112">
    <property type="entry name" value="Protein kinase-like (PK-like)"/>
    <property type="match status" value="1"/>
</dbReference>
<keyword evidence="4" id="KW-0547">Nucleotide-binding</keyword>
<keyword evidence="6" id="KW-0067">ATP-binding</keyword>
<organism evidence="12 13">
    <name type="scientific">Prymnesium parvum</name>
    <name type="common">Toxic golden alga</name>
    <dbReference type="NCBI Taxonomy" id="97485"/>
    <lineage>
        <taxon>Eukaryota</taxon>
        <taxon>Haptista</taxon>
        <taxon>Haptophyta</taxon>
        <taxon>Prymnesiophyceae</taxon>
        <taxon>Prymnesiales</taxon>
        <taxon>Prymnesiaceae</taxon>
        <taxon>Prymnesium</taxon>
    </lineage>
</organism>
<feature type="coiled-coil region" evidence="9">
    <location>
        <begin position="564"/>
        <end position="616"/>
    </location>
</feature>
<evidence type="ECO:0000313" key="12">
    <source>
        <dbReference type="EMBL" id="KAL1512171.1"/>
    </source>
</evidence>
<dbReference type="PANTHER" id="PTHR44899:SF3">
    <property type="entry name" value="SERINE_THREONINE-PROTEIN KINASE NEK1"/>
    <property type="match status" value="1"/>
</dbReference>
<dbReference type="EC" id="2.7.11.1" evidence="1"/>
<dbReference type="Gene3D" id="1.10.510.10">
    <property type="entry name" value="Transferase(Phosphotransferase) domain 1"/>
    <property type="match status" value="1"/>
</dbReference>
<dbReference type="Pfam" id="PF00069">
    <property type="entry name" value="Pkinase"/>
    <property type="match status" value="1"/>
</dbReference>
<evidence type="ECO:0000256" key="3">
    <source>
        <dbReference type="ARBA" id="ARBA00022679"/>
    </source>
</evidence>
<evidence type="ECO:0000256" key="10">
    <source>
        <dbReference type="SAM" id="MobiDB-lite"/>
    </source>
</evidence>
<reference evidence="12 13" key="1">
    <citation type="journal article" date="2024" name="Science">
        <title>Giant polyketide synthase enzymes in the biosynthesis of giant marine polyether toxins.</title>
        <authorList>
            <person name="Fallon T.R."/>
            <person name="Shende V.V."/>
            <person name="Wierzbicki I.H."/>
            <person name="Pendleton A.L."/>
            <person name="Watervoot N.F."/>
            <person name="Auber R.P."/>
            <person name="Gonzalez D.J."/>
            <person name="Wisecaver J.H."/>
            <person name="Moore B.S."/>
        </authorList>
    </citation>
    <scope>NUCLEOTIDE SEQUENCE [LARGE SCALE GENOMIC DNA]</scope>
    <source>
        <strain evidence="12 13">12B1</strain>
    </source>
</reference>
<keyword evidence="3" id="KW-0808">Transferase</keyword>
<gene>
    <name evidence="12" type="ORF">AB1Y20_005437</name>
</gene>
<feature type="domain" description="Protein kinase" evidence="11">
    <location>
        <begin position="4"/>
        <end position="258"/>
    </location>
</feature>
<dbReference type="AlphaFoldDB" id="A0AB34J601"/>
<dbReference type="InterPro" id="IPR051131">
    <property type="entry name" value="NEK_Ser/Thr_kinase_NIMA"/>
</dbReference>
<evidence type="ECO:0000256" key="7">
    <source>
        <dbReference type="ARBA" id="ARBA00047899"/>
    </source>
</evidence>
<dbReference type="Gene3D" id="3.30.200.20">
    <property type="entry name" value="Phosphorylase Kinase, domain 1"/>
    <property type="match status" value="1"/>
</dbReference>
<comment type="caution">
    <text evidence="12">The sequence shown here is derived from an EMBL/GenBank/DDBJ whole genome shotgun (WGS) entry which is preliminary data.</text>
</comment>
<feature type="region of interest" description="Disordered" evidence="10">
    <location>
        <begin position="332"/>
        <end position="474"/>
    </location>
</feature>
<dbReference type="InterPro" id="IPR011009">
    <property type="entry name" value="Kinase-like_dom_sf"/>
</dbReference>
<evidence type="ECO:0000259" key="11">
    <source>
        <dbReference type="PROSITE" id="PS50011"/>
    </source>
</evidence>
<evidence type="ECO:0000256" key="5">
    <source>
        <dbReference type="ARBA" id="ARBA00022777"/>
    </source>
</evidence>
<evidence type="ECO:0000256" key="2">
    <source>
        <dbReference type="ARBA" id="ARBA00022527"/>
    </source>
</evidence>
<sequence>MDAYERLEFLGKGTTGSVHKLRRRTDGCLFVEKQVVLTGFSELQRSEILNEASVMSQLLHPNVVAYEESFVSEDMLHIIMELLPGGDLAQELRRKGSPLEEEKIWSILAQVCEGLQHLHSRRILHRDIKPENIFADGRGMYKIGDLGLGRVLSTQSSHARTGVGTPLYFSPEMCEERPYNEKSDVWALGCLTYELCSLSPPFVAANQMALARKITSSTPAPLAAHFSMELQFLVMKMLEKDVSKRPSASQILEYSPVRARLPEIRALRDNAKLFARQARWGSHLHSKVMRQRLSFDSFRNSHLWLAWRAQYDSPPLTVAAARTRPSEAALSPVLSSALCDKPPSPPAAADGSDTTSPTRPSASPSALPPSTPSAQIQSNAAPTLSPATPPFSPIATGCWDSPSSAETPRVRGGRVPLPDGVTKVRCRCSRSPSSCGMTPRVASMASQRSSPLDDHSSGDGFRSATESGAESDLRYKQNSKGLEVVAGQTTSTFPPVSTPECGQAARMPQLPHSEKRVLSEAQAIGEAHAAWVASGGKASAAELHDVSASNTALRKEICDGQQQVQQLTQALQIEQDERLRERNEAEHAAGVLRERLEQSAREKKELLEQMSVMREQLSASTAKVYHADRIAAMLQLHCSKLDEGSHFCFGFCHSLPC</sequence>
<evidence type="ECO:0000256" key="8">
    <source>
        <dbReference type="ARBA" id="ARBA00048679"/>
    </source>
</evidence>
<keyword evidence="9" id="KW-0175">Coiled coil</keyword>
<dbReference type="Proteomes" id="UP001515480">
    <property type="component" value="Unassembled WGS sequence"/>
</dbReference>
<proteinExistence type="predicted"/>
<evidence type="ECO:0000256" key="9">
    <source>
        <dbReference type="SAM" id="Coils"/>
    </source>
</evidence>
<protein>
    <recommendedName>
        <fullName evidence="1">non-specific serine/threonine protein kinase</fullName>
        <ecNumber evidence="1">2.7.11.1</ecNumber>
    </recommendedName>
</protein>
<comment type="catalytic activity">
    <reaction evidence="7">
        <text>L-threonyl-[protein] + ATP = O-phospho-L-threonyl-[protein] + ADP + H(+)</text>
        <dbReference type="Rhea" id="RHEA:46608"/>
        <dbReference type="Rhea" id="RHEA-COMP:11060"/>
        <dbReference type="Rhea" id="RHEA-COMP:11605"/>
        <dbReference type="ChEBI" id="CHEBI:15378"/>
        <dbReference type="ChEBI" id="CHEBI:30013"/>
        <dbReference type="ChEBI" id="CHEBI:30616"/>
        <dbReference type="ChEBI" id="CHEBI:61977"/>
        <dbReference type="ChEBI" id="CHEBI:456216"/>
        <dbReference type="EC" id="2.7.11.1"/>
    </reaction>
</comment>
<dbReference type="GO" id="GO:0004674">
    <property type="term" value="F:protein serine/threonine kinase activity"/>
    <property type="evidence" value="ECO:0007669"/>
    <property type="project" value="UniProtKB-KW"/>
</dbReference>
<accession>A0AB34J601</accession>